<comment type="caution">
    <text evidence="1">The sequence shown here is derived from an EMBL/GenBank/DDBJ whole genome shotgun (WGS) entry which is preliminary data.</text>
</comment>
<proteinExistence type="predicted"/>
<dbReference type="OrthoDB" id="5947018at2759"/>
<protein>
    <submittedName>
        <fullName evidence="1">Uncharacterized protein</fullName>
    </submittedName>
</protein>
<evidence type="ECO:0000313" key="1">
    <source>
        <dbReference type="EMBL" id="KAA0198796.1"/>
    </source>
</evidence>
<dbReference type="Proteomes" id="UP000728185">
    <property type="component" value="Unassembled WGS sequence"/>
</dbReference>
<sequence length="561" mass="64495">MKLSLMTRFGCHSTWTENGVTFVLLYRKLSSHVHQVYQMIYDEEPPTVEPSSTTYPNFTRLWLSPGLKRAGLINRRLTGDLSSRTDSKHGRGTSRAYSVEIRRAFGICDDEQETCAQGCEYDAKNQFFCHRSCLAQSQTCKLPLRDSCKFRSVYEGDWNLILQHGTSSSSTTRRMESSKRNAKQIHHEFRVKEGKLIMNPTRSDQNVTLDCVHEIHEAWQDSYIVRLNHQRNGCHARDLCLEFVQSQTNDQFGQRTSRSVIYRMIQNHGSKCGIYQLRIEGTAHLLRQQDIDVYNIAGKNARRTRAEMFRQSDFMHLAGADNQGGFINFPQQSDSSADFPWLEEPLYLQYHQTTPRCRVEMTDFNADLGSTGEFDNRLRLYTSCAGSYAPFLQLTEFLCISSHVLDTVSPTFARHSMLITYSTVLDQYFCWLIKTNSQNSSQLFVFVLFPSPQCLYEWSSFGDIQFDPSLALAIFFMQPEKRECATCQEHRVSRTRGITRIAAPKPIMSEVKASSAKPMTPGPVKWKRTPENTSTSQKVGLCSSYNIRLMWINVFFIVLFS</sequence>
<gene>
    <name evidence="1" type="ORF">FBUS_03806</name>
</gene>
<reference evidence="1" key="1">
    <citation type="submission" date="2019-05" db="EMBL/GenBank/DDBJ databases">
        <title>Annotation for the trematode Fasciolopsis buski.</title>
        <authorList>
            <person name="Choi Y.-J."/>
        </authorList>
    </citation>
    <scope>NUCLEOTIDE SEQUENCE</scope>
    <source>
        <strain evidence="1">HT</strain>
        <tissue evidence="1">Whole worm</tissue>
    </source>
</reference>
<accession>A0A8E0S158</accession>
<organism evidence="1 2">
    <name type="scientific">Fasciolopsis buskii</name>
    <dbReference type="NCBI Taxonomy" id="27845"/>
    <lineage>
        <taxon>Eukaryota</taxon>
        <taxon>Metazoa</taxon>
        <taxon>Spiralia</taxon>
        <taxon>Lophotrochozoa</taxon>
        <taxon>Platyhelminthes</taxon>
        <taxon>Trematoda</taxon>
        <taxon>Digenea</taxon>
        <taxon>Plagiorchiida</taxon>
        <taxon>Echinostomata</taxon>
        <taxon>Echinostomatoidea</taxon>
        <taxon>Fasciolidae</taxon>
        <taxon>Fasciolopsis</taxon>
    </lineage>
</organism>
<keyword evidence="2" id="KW-1185">Reference proteome</keyword>
<name>A0A8E0S158_9TREM</name>
<dbReference type="AlphaFoldDB" id="A0A8E0S158"/>
<dbReference type="EMBL" id="LUCM01001494">
    <property type="protein sequence ID" value="KAA0198796.1"/>
    <property type="molecule type" value="Genomic_DNA"/>
</dbReference>
<evidence type="ECO:0000313" key="2">
    <source>
        <dbReference type="Proteomes" id="UP000728185"/>
    </source>
</evidence>